<keyword evidence="10" id="KW-1185">Reference proteome</keyword>
<dbReference type="SUPFAM" id="SSF50978">
    <property type="entry name" value="WD40 repeat-like"/>
    <property type="match status" value="1"/>
</dbReference>
<proteinExistence type="predicted"/>
<gene>
    <name evidence="9" type="ORF">Ctob_006016</name>
</gene>
<organism evidence="9 10">
    <name type="scientific">Chrysochromulina tobinii</name>
    <dbReference type="NCBI Taxonomy" id="1460289"/>
    <lineage>
        <taxon>Eukaryota</taxon>
        <taxon>Haptista</taxon>
        <taxon>Haptophyta</taxon>
        <taxon>Prymnesiophyceae</taxon>
        <taxon>Prymnesiales</taxon>
        <taxon>Chrysochromulinaceae</taxon>
        <taxon>Chrysochromulina</taxon>
    </lineage>
</organism>
<keyword evidence="2" id="KW-0132">Cell division</keyword>
<dbReference type="Proteomes" id="UP000037460">
    <property type="component" value="Unassembled WGS sequence"/>
</dbReference>
<sequence length="432" mass="46306">MAQCFELLATKSLGGDISCMEWCPTMDLLALVTADSQLMVHRRPVRQGAEFHKLFTHAGFDHPVTCLVWRPDGQVLAVGHADGSISLFGVEEGEQIGHAHEHSEALCLFRWVAASADDDDASAPDYSCSLVGIFPPLPQLAKQGSVQQYLCEEGTPPLDATLYRLLFEPHASLFFDIAVTADTAARVHLAVHGRFSLGCVPIAELSSGALNFGGSTPSLLAVQLASSLHALTVVARTSAPSHALLPDGTWQEQPAGTLLLAFRTGQLTRARREIRALALSFMQCKALASRAKEGLHAAQRLWQEAVSPLHTKMASLAAKLQDTRGLKTVSEQLAVLLAAGVPSPLLQAFFSTELRETELTRALKCLGVAASALTQLCLMHLLDFSRRASLLPLEAAASLRASAELLLVAVRRNDARAVRLSRLAGAHGAQGR</sequence>
<dbReference type="InterPro" id="IPR001680">
    <property type="entry name" value="WD40_rpt"/>
</dbReference>
<evidence type="ECO:0000259" key="7">
    <source>
        <dbReference type="Pfam" id="PF12894"/>
    </source>
</evidence>
<dbReference type="GO" id="GO:0031145">
    <property type="term" value="P:anaphase-promoting complex-dependent catabolic process"/>
    <property type="evidence" value="ECO:0007669"/>
    <property type="project" value="InterPro"/>
</dbReference>
<evidence type="ECO:0000256" key="1">
    <source>
        <dbReference type="ARBA" id="ARBA00016067"/>
    </source>
</evidence>
<dbReference type="InterPro" id="IPR015943">
    <property type="entry name" value="WD40/YVTN_repeat-like_dom_sf"/>
</dbReference>
<feature type="domain" description="Anaphase-promoting complex subunit 4-like WD40" evidence="7">
    <location>
        <begin position="20"/>
        <end position="111"/>
    </location>
</feature>
<dbReference type="EMBL" id="JWZX01003270">
    <property type="protein sequence ID" value="KOO22540.1"/>
    <property type="molecule type" value="Genomic_DNA"/>
</dbReference>
<dbReference type="PANTHER" id="PTHR13260">
    <property type="entry name" value="ANAPHASE PROMOTING COMPLEX SUBUNIT 4 APC4"/>
    <property type="match status" value="1"/>
</dbReference>
<dbReference type="Pfam" id="PF12894">
    <property type="entry name" value="ANAPC4_WD40"/>
    <property type="match status" value="1"/>
</dbReference>
<evidence type="ECO:0000256" key="3">
    <source>
        <dbReference type="ARBA" id="ARBA00022776"/>
    </source>
</evidence>
<keyword evidence="6" id="KW-0853">WD repeat</keyword>
<keyword evidence="4" id="KW-0833">Ubl conjugation pathway</keyword>
<evidence type="ECO:0000256" key="2">
    <source>
        <dbReference type="ARBA" id="ARBA00022618"/>
    </source>
</evidence>
<dbReference type="InterPro" id="IPR024790">
    <property type="entry name" value="APC4_long_dom"/>
</dbReference>
<dbReference type="InterPro" id="IPR036322">
    <property type="entry name" value="WD40_repeat_dom_sf"/>
</dbReference>
<dbReference type="Pfam" id="PF12896">
    <property type="entry name" value="ANAPC4"/>
    <property type="match status" value="1"/>
</dbReference>
<dbReference type="AlphaFoldDB" id="A0A0M0J7V5"/>
<dbReference type="PROSITE" id="PS50082">
    <property type="entry name" value="WD_REPEATS_2"/>
    <property type="match status" value="1"/>
</dbReference>
<dbReference type="PANTHER" id="PTHR13260:SF0">
    <property type="entry name" value="ANAPHASE-PROMOTING COMPLEX SUBUNIT 4"/>
    <property type="match status" value="1"/>
</dbReference>
<feature type="domain" description="Anaphase-promoting complex subunit 4 long" evidence="8">
    <location>
        <begin position="259"/>
        <end position="390"/>
    </location>
</feature>
<keyword evidence="3" id="KW-0498">Mitosis</keyword>
<dbReference type="Gene3D" id="2.130.10.10">
    <property type="entry name" value="YVTN repeat-like/Quinoprotein amine dehydrogenase"/>
    <property type="match status" value="1"/>
</dbReference>
<accession>A0A0M0J7V5</accession>
<name>A0A0M0J7V5_9EUKA</name>
<dbReference type="GO" id="GO:0051301">
    <property type="term" value="P:cell division"/>
    <property type="evidence" value="ECO:0007669"/>
    <property type="project" value="UniProtKB-KW"/>
</dbReference>
<reference evidence="10" key="1">
    <citation type="journal article" date="2015" name="PLoS Genet.">
        <title>Genome Sequence and Transcriptome Analyses of Chrysochromulina tobin: Metabolic Tools for Enhanced Algal Fitness in the Prominent Order Prymnesiales (Haptophyceae).</title>
        <authorList>
            <person name="Hovde B.T."/>
            <person name="Deodato C.R."/>
            <person name="Hunsperger H.M."/>
            <person name="Ryken S.A."/>
            <person name="Yost W."/>
            <person name="Jha R.K."/>
            <person name="Patterson J."/>
            <person name="Monnat R.J. Jr."/>
            <person name="Barlow S.B."/>
            <person name="Starkenburg S.R."/>
            <person name="Cattolico R.A."/>
        </authorList>
    </citation>
    <scope>NUCLEOTIDE SEQUENCE</scope>
    <source>
        <strain evidence="10">CCMP291</strain>
    </source>
</reference>
<dbReference type="GO" id="GO:0005680">
    <property type="term" value="C:anaphase-promoting complex"/>
    <property type="evidence" value="ECO:0007669"/>
    <property type="project" value="InterPro"/>
</dbReference>
<evidence type="ECO:0000259" key="8">
    <source>
        <dbReference type="Pfam" id="PF12896"/>
    </source>
</evidence>
<evidence type="ECO:0000313" key="10">
    <source>
        <dbReference type="Proteomes" id="UP000037460"/>
    </source>
</evidence>
<evidence type="ECO:0000256" key="6">
    <source>
        <dbReference type="PROSITE-ProRule" id="PRU00221"/>
    </source>
</evidence>
<evidence type="ECO:0000313" key="9">
    <source>
        <dbReference type="EMBL" id="KOO22540.1"/>
    </source>
</evidence>
<dbReference type="InterPro" id="IPR024977">
    <property type="entry name" value="Apc4-like_WD40_dom"/>
</dbReference>
<keyword evidence="5" id="KW-0131">Cell cycle</keyword>
<dbReference type="OrthoDB" id="2110451at2759"/>
<protein>
    <recommendedName>
        <fullName evidence="1">Anaphase-promoting complex subunit 4</fullName>
    </recommendedName>
</protein>
<feature type="repeat" description="WD" evidence="6">
    <location>
        <begin position="57"/>
        <end position="98"/>
    </location>
</feature>
<evidence type="ECO:0000256" key="5">
    <source>
        <dbReference type="ARBA" id="ARBA00023306"/>
    </source>
</evidence>
<dbReference type="GO" id="GO:0070979">
    <property type="term" value="P:protein K11-linked ubiquitination"/>
    <property type="evidence" value="ECO:0007669"/>
    <property type="project" value="TreeGrafter"/>
</dbReference>
<evidence type="ECO:0000256" key="4">
    <source>
        <dbReference type="ARBA" id="ARBA00022786"/>
    </source>
</evidence>
<dbReference type="SMART" id="SM00320">
    <property type="entry name" value="WD40"/>
    <property type="match status" value="2"/>
</dbReference>
<dbReference type="InterPro" id="IPR024789">
    <property type="entry name" value="APC4"/>
</dbReference>
<dbReference type="GO" id="GO:0034399">
    <property type="term" value="C:nuclear periphery"/>
    <property type="evidence" value="ECO:0007669"/>
    <property type="project" value="TreeGrafter"/>
</dbReference>
<comment type="caution">
    <text evidence="9">The sequence shown here is derived from an EMBL/GenBank/DDBJ whole genome shotgun (WGS) entry which is preliminary data.</text>
</comment>